<feature type="compositionally biased region" description="Basic and acidic residues" evidence="1">
    <location>
        <begin position="637"/>
        <end position="647"/>
    </location>
</feature>
<feature type="region of interest" description="Disordered" evidence="1">
    <location>
        <begin position="513"/>
        <end position="532"/>
    </location>
</feature>
<feature type="region of interest" description="Disordered" evidence="1">
    <location>
        <begin position="220"/>
        <end position="252"/>
    </location>
</feature>
<feature type="compositionally biased region" description="Basic residues" evidence="1">
    <location>
        <begin position="2053"/>
        <end position="2067"/>
    </location>
</feature>
<reference evidence="2" key="2">
    <citation type="submission" date="2020-11" db="EMBL/GenBank/DDBJ databases">
        <authorList>
            <person name="Cecchin M."/>
            <person name="Marcolungo L."/>
            <person name="Rossato M."/>
            <person name="Girolomoni L."/>
            <person name="Cosentino E."/>
            <person name="Cuine S."/>
            <person name="Li-Beisson Y."/>
            <person name="Delledonne M."/>
            <person name="Ballottari M."/>
        </authorList>
    </citation>
    <scope>NUCLEOTIDE SEQUENCE</scope>
    <source>
        <strain evidence="2">211/11P</strain>
        <tissue evidence="2">Whole cell</tissue>
    </source>
</reference>
<dbReference type="Proteomes" id="UP001055712">
    <property type="component" value="Unassembled WGS sequence"/>
</dbReference>
<dbReference type="PANTHER" id="PTHR23185:SF0">
    <property type="entry name" value="PROTEIN VIRILIZER HOMOLOG"/>
    <property type="match status" value="1"/>
</dbReference>
<dbReference type="PANTHER" id="PTHR23185">
    <property type="entry name" value="PROTEIN VIRILIZER HOMOLOG"/>
    <property type="match status" value="1"/>
</dbReference>
<dbReference type="InterPro" id="IPR026736">
    <property type="entry name" value="Virilizer"/>
</dbReference>
<feature type="compositionally biased region" description="Polar residues" evidence="1">
    <location>
        <begin position="555"/>
        <end position="565"/>
    </location>
</feature>
<gene>
    <name evidence="2" type="ORF">D9Q98_008877</name>
</gene>
<dbReference type="EMBL" id="SIDB01000011">
    <property type="protein sequence ID" value="KAI3426512.1"/>
    <property type="molecule type" value="Genomic_DNA"/>
</dbReference>
<feature type="region of interest" description="Disordered" evidence="1">
    <location>
        <begin position="134"/>
        <end position="154"/>
    </location>
</feature>
<protein>
    <submittedName>
        <fullName evidence="2">Uncharacterized protein</fullName>
    </submittedName>
</protein>
<feature type="compositionally biased region" description="Gly residues" evidence="1">
    <location>
        <begin position="413"/>
        <end position="423"/>
    </location>
</feature>
<feature type="compositionally biased region" description="Low complexity" evidence="1">
    <location>
        <begin position="134"/>
        <end position="147"/>
    </location>
</feature>
<feature type="region of interest" description="Disordered" evidence="1">
    <location>
        <begin position="2040"/>
        <end position="2067"/>
    </location>
</feature>
<feature type="compositionally biased region" description="Low complexity" evidence="1">
    <location>
        <begin position="517"/>
        <end position="531"/>
    </location>
</feature>
<feature type="compositionally biased region" description="Basic and acidic residues" evidence="1">
    <location>
        <begin position="705"/>
        <end position="768"/>
    </location>
</feature>
<dbReference type="OrthoDB" id="515805at2759"/>
<evidence type="ECO:0000313" key="3">
    <source>
        <dbReference type="Proteomes" id="UP001055712"/>
    </source>
</evidence>
<name>A0A9D4YUM3_CHLVU</name>
<feature type="region of interest" description="Disordered" evidence="1">
    <location>
        <begin position="411"/>
        <end position="431"/>
    </location>
</feature>
<organism evidence="2 3">
    <name type="scientific">Chlorella vulgaris</name>
    <name type="common">Green alga</name>
    <dbReference type="NCBI Taxonomy" id="3077"/>
    <lineage>
        <taxon>Eukaryota</taxon>
        <taxon>Viridiplantae</taxon>
        <taxon>Chlorophyta</taxon>
        <taxon>core chlorophytes</taxon>
        <taxon>Trebouxiophyceae</taxon>
        <taxon>Chlorellales</taxon>
        <taxon>Chlorellaceae</taxon>
        <taxon>Chlorella clade</taxon>
        <taxon>Chlorella</taxon>
    </lineage>
</organism>
<feature type="compositionally biased region" description="Basic and acidic residues" evidence="1">
    <location>
        <begin position="684"/>
        <end position="696"/>
    </location>
</feature>
<proteinExistence type="predicted"/>
<sequence length="2067" mass="219979">MEVCLAKKILTHGAFGNHITEVTFPHPVLLTTARVGAVPSSGGLQQQTQLLLFAQDAAAPAAARFTQLCPGFEQPPHGTRSVHLQPCVTTRILLRGEYQTVPLSLYGKPMEAAGPPPVAPQRLTLPSALQWLQQQEEQAKEQQQQQQPHADAMAWQAAPLQPPVAALLSRLITHWDVVGTSERLMALNPPPTSLFRDVAACADAICAQLVNGIFGDKPPALDPQPAVQQQAMSEPAGAGAEDAVTADRQQDEAAVGDGVANAGHLLDAASDMVLGWCCMLGAGAAGRTNAAVRCSTAGLAAAVLLCSCGAGARRMASRWGVVPLDDVLTMPRAPPSFTRYSVTACLLIARCGGPKGAASLLGMWRPAHGIVWQSPARQQQAAQAPAAGVAEAGDEFHSLAADELGQPLCASPGAGGWASGAGGSEQHSLSGIQEEAQHHADLVQRQHWQLEQEFGDEVASLYGGSGSEGRARSGSDGYAEVEPFDEAAGQQEGQGGGDTQPLLAGRHSAELRGEQGEQAAGDAVASGAAEAADADEFGSDVYADLAASQQQQQQAPVESTAQPQAVPTVPPFANGPAGAASALDDGDDDLYGGLGLGLGPTIPQVDGAADMSPRRRRSGGADPEERWALGSEDDVEGADRRPTEERSSRRRRHKDRSSEKSEKRHKRKDSRKEKSKKDKGRSRERHESRHRERNRDSSAGGAAAAERHRREMEKQQRDAEEVRQRQEAQLRRRHEQEEQERQHHRQQEEDRRRQEEHRWQQQREEEQRRRRYQDQQQRLEQEQRFLQRQGEDQRRVQREEEQRHLKRKRERSPAVGVAEAQSHVEPCGKQARAAGATSAKPVESGKVPTPEHAKKEQQQQQQQQQQPATLDELGKWELHEQQQRRRMRSYWELKEKAYSGCASHVARHLLQEVQPQRLATVSLQLLHLLRAHEAAASFQAAAQQLVAAHSQQQQPAAMPTAEVSVLVAGCSASLEKLAELLVKPLPTKGASTADASGHQPPVCTPPPPLLELISSQGLLSLLASLLHVPTAHRRALEQQGQDAQAATAQQAALMEAALQQQLAAGAKSLLAVLASNRPGRQLLLGTSVVLGQLLLATDAGCLTAPWPATAGVSGAALLQHLVVAEAAVGQLCSGTLDGQLVASAAETAVALLHECGAVGRQVLVQALTLQAHLVVPRLLLMLQTHCSLLRTACGNREVSSSVPAQDCLQSNETDFELLLAAAPACTHAPELLLALTTATHPDVLGCWQQCAAPLHLACTTELQQLEALPPAAAAAVAGLGATKSALASLVGAAAAVLAMQQHGCTASVLADLEAQLPALVELSPLTAADDNLGNGSGHATVRTVRWPAVEALFCDAEKLARCEQCLRLLSFALWAPGAAGRAASYLADAEGAALLLLRAVLTGVELAEASAADDWWQVWAGHSIDVGEAAACRRRALSFLSAAAAATSCLLQHLRGSACPMKSPSLLAGLLRAHAALCCQEESLSCMMGGMTDGVDVAGVEAMEVAVVARHHLASCLRCYVEAAKPWQPLLLQQVFWGTPALGLEPGQVAAQTPLDMFSALCLLGDLFPVEWPAAGHKATQAPPCDRKYRATLATAIEPCATSFRRLIGAALTSESRMLRAAVVRVLARAAGLGGGMGPFLVEPLLEELQTVIESPTPLHDARRLLEVIVPLVYRPAIKSAMLSAPFTSTLAQVIGVLVGKLSSGEEGDEAVNVCTMAMEAVVVLFNHEVCLNPFASRQQQQLDDMPPLAEAVAMARALLELLPSMGANALIGHRVLRLMAATEIGRQALRCAAVTVHAAATGVDPPTGQPGIVAVAQAAQWVANRYWTAAERLKGVSAAGGLEVVYTDIVAIMQQICVAPDDLLPSEPLSAQHRFVAALQASLQAAAAAGLDVGGNEHRWEAPNTAEMQVADLVHDAATRMFWRNVRARAASVQRVNIRRFSRTDCLAPSDLSLEALLHPPLTLPRQVPGEPPILEHRVLQQPKLSMLHLAAAAAPTSVSPLASHADTDVQHAAGVAGANPSPQPPAVKAEPEPFELLGSVSFKATDDMSHGRRRKISRRNKKQAV</sequence>
<feature type="compositionally biased region" description="Basic and acidic residues" evidence="1">
    <location>
        <begin position="777"/>
        <end position="803"/>
    </location>
</feature>
<comment type="caution">
    <text evidence="2">The sequence shown here is derived from an EMBL/GenBank/DDBJ whole genome shotgun (WGS) entry which is preliminary data.</text>
</comment>
<evidence type="ECO:0000256" key="1">
    <source>
        <dbReference type="SAM" id="MobiDB-lite"/>
    </source>
</evidence>
<evidence type="ECO:0000313" key="2">
    <source>
        <dbReference type="EMBL" id="KAI3426512.1"/>
    </source>
</evidence>
<keyword evidence="3" id="KW-1185">Reference proteome</keyword>
<feature type="region of interest" description="Disordered" evidence="1">
    <location>
        <begin position="546"/>
        <end position="868"/>
    </location>
</feature>
<feature type="region of interest" description="Disordered" evidence="1">
    <location>
        <begin position="2016"/>
        <end position="2035"/>
    </location>
</feature>
<dbReference type="GO" id="GO:0036396">
    <property type="term" value="C:RNA N6-methyladenosine methyltransferase complex"/>
    <property type="evidence" value="ECO:0007669"/>
    <property type="project" value="TreeGrafter"/>
</dbReference>
<dbReference type="GO" id="GO:0003723">
    <property type="term" value="F:RNA binding"/>
    <property type="evidence" value="ECO:0007669"/>
    <property type="project" value="TreeGrafter"/>
</dbReference>
<accession>A0A9D4YUM3</accession>
<reference evidence="2" key="1">
    <citation type="journal article" date="2019" name="Plant J.">
        <title>Chlorella vulgaris genome assembly and annotation reveals the molecular basis for metabolic acclimation to high light conditions.</title>
        <authorList>
            <person name="Cecchin M."/>
            <person name="Marcolungo L."/>
            <person name="Rossato M."/>
            <person name="Girolomoni L."/>
            <person name="Cosentino E."/>
            <person name="Cuine S."/>
            <person name="Li-Beisson Y."/>
            <person name="Delledonne M."/>
            <person name="Ballottari M."/>
        </authorList>
    </citation>
    <scope>NUCLEOTIDE SEQUENCE</scope>
    <source>
        <strain evidence="2">211/11P</strain>
    </source>
</reference>